<feature type="compositionally biased region" description="Low complexity" evidence="1">
    <location>
        <begin position="169"/>
        <end position="191"/>
    </location>
</feature>
<dbReference type="Pfam" id="PF05656">
    <property type="entry name" value="DUF805"/>
    <property type="match status" value="1"/>
</dbReference>
<dbReference type="PANTHER" id="PTHR33137:SF4">
    <property type="entry name" value="MEDIATOR OF RNA POLYMERASE II TRANSCRIPTION SUBUNIT 15A-RELATED"/>
    <property type="match status" value="1"/>
</dbReference>
<dbReference type="PANTHER" id="PTHR33137">
    <property type="entry name" value="MEDIATOR OF RNA POLYMERASE II TRANSCRIPTION SUBUNIT 15A-RELATED"/>
    <property type="match status" value="1"/>
</dbReference>
<dbReference type="InterPro" id="IPR008523">
    <property type="entry name" value="DUF805"/>
</dbReference>
<feature type="transmembrane region" description="Helical" evidence="2">
    <location>
        <begin position="305"/>
        <end position="327"/>
    </location>
</feature>
<feature type="compositionally biased region" description="Polar residues" evidence="1">
    <location>
        <begin position="42"/>
        <end position="51"/>
    </location>
</feature>
<organism evidence="3 4">
    <name type="scientific">Bifidobacterium jacchi</name>
    <dbReference type="NCBI Taxonomy" id="2490545"/>
    <lineage>
        <taxon>Bacteria</taxon>
        <taxon>Bacillati</taxon>
        <taxon>Actinomycetota</taxon>
        <taxon>Actinomycetes</taxon>
        <taxon>Bifidobacteriales</taxon>
        <taxon>Bifidobacteriaceae</taxon>
        <taxon>Bifidobacterium</taxon>
    </lineage>
</organism>
<dbReference type="RefSeq" id="WP_151917261.1">
    <property type="nucleotide sequence ID" value="NZ_RQSP01000031.1"/>
</dbReference>
<feature type="region of interest" description="Disordered" evidence="1">
    <location>
        <begin position="1"/>
        <end position="252"/>
    </location>
</feature>
<proteinExistence type="predicted"/>
<protein>
    <submittedName>
        <fullName evidence="3">DUF805 domain-containing protein</fullName>
    </submittedName>
</protein>
<keyword evidence="2" id="KW-0472">Membrane</keyword>
<feature type="compositionally biased region" description="Low complexity" evidence="1">
    <location>
        <begin position="489"/>
        <end position="524"/>
    </location>
</feature>
<evidence type="ECO:0000256" key="1">
    <source>
        <dbReference type="SAM" id="MobiDB-lite"/>
    </source>
</evidence>
<dbReference type="AlphaFoldDB" id="A0A5N5RH08"/>
<feature type="compositionally biased region" description="Low complexity" evidence="1">
    <location>
        <begin position="213"/>
        <end position="248"/>
    </location>
</feature>
<dbReference type="InterPro" id="IPR044661">
    <property type="entry name" value="MED15a/b/c-like"/>
</dbReference>
<keyword evidence="2" id="KW-1133">Transmembrane helix</keyword>
<dbReference type="GO" id="GO:0031490">
    <property type="term" value="F:chromatin DNA binding"/>
    <property type="evidence" value="ECO:0007669"/>
    <property type="project" value="InterPro"/>
</dbReference>
<feature type="transmembrane region" description="Helical" evidence="2">
    <location>
        <begin position="361"/>
        <end position="384"/>
    </location>
</feature>
<evidence type="ECO:0000313" key="3">
    <source>
        <dbReference type="EMBL" id="KAB5606031.1"/>
    </source>
</evidence>
<dbReference type="GO" id="GO:0016020">
    <property type="term" value="C:membrane"/>
    <property type="evidence" value="ECO:0007669"/>
    <property type="project" value="InterPro"/>
</dbReference>
<name>A0A5N5RH08_9BIFI</name>
<evidence type="ECO:0000313" key="4">
    <source>
        <dbReference type="Proteomes" id="UP000326336"/>
    </source>
</evidence>
<sequence>MSDDNPFMPQGDDQAPVPSAQYQTQPGQPYGANPYGAPGQVPQYQQPTQPAASERQHTSASQPAAPAYGQVPQYGQIPQYGKPSQPRDAAQSTTSVRAGYAAPAVPRYGDPIEQSAQPANTAPVNPSQGNPSQGNPPHDNPSQAIQPSSATGSQPQVPVYGEPQPAAKATTAVSEATPAAATATAASVAAADSQPQPTRPQPEYGQNAPSYNPAASQATASQATAAQATAAQPPYTPGAAPAGATPLPQGMPQFDQYGQPSIPYGVLGEPPIDKPWYGIGFGAAIARFFRKYATFTGRASKGEFWWPFLLFVIVNVVTGIVTMVSFWVGEALSTVWLLAVIVPFTSAGVRRLHDTGRKGSWMLLPGIPFILTQLISYGWLYYMFKLAAKLKPWFEAGGQGTIQLSEQESAAVLLPLLAIVVTGLLYIISLIALMVGASHPSGAQFDAAPGQSNTAPQTPGNAAYGAAYAAGASAYGPAYGGAYGAQSMPQTQPQPQQPQQQAAPQQPEYGQYAGAPVPSVSAGAPVPPDQRSDNRISR</sequence>
<comment type="caution">
    <text evidence="3">The sequence shown here is derived from an EMBL/GenBank/DDBJ whole genome shotgun (WGS) entry which is preliminary data.</text>
</comment>
<dbReference type="OrthoDB" id="9812349at2"/>
<keyword evidence="4" id="KW-1185">Reference proteome</keyword>
<feature type="transmembrane region" description="Helical" evidence="2">
    <location>
        <begin position="412"/>
        <end position="435"/>
    </location>
</feature>
<keyword evidence="2" id="KW-0812">Transmembrane</keyword>
<dbReference type="EMBL" id="RQSP01000031">
    <property type="protein sequence ID" value="KAB5606031.1"/>
    <property type="molecule type" value="Genomic_DNA"/>
</dbReference>
<evidence type="ECO:0000256" key="2">
    <source>
        <dbReference type="SAM" id="Phobius"/>
    </source>
</evidence>
<feature type="transmembrane region" description="Helical" evidence="2">
    <location>
        <begin position="333"/>
        <end position="349"/>
    </location>
</feature>
<feature type="compositionally biased region" description="Polar residues" evidence="1">
    <location>
        <begin position="114"/>
        <end position="156"/>
    </location>
</feature>
<reference evidence="3 4" key="1">
    <citation type="journal article" date="2019" name="Int. J. Syst. Evol. Microbiol.">
        <title>Bifidobacterium jacchi sp. nov., isolated from the faeces of a baby common marmoset (Callithrix jacchus).</title>
        <authorList>
            <person name="Modesto M."/>
            <person name="Watanabe K."/>
            <person name="Arita M."/>
            <person name="Satti M."/>
            <person name="Oki K."/>
            <person name="Sciavilla P."/>
            <person name="Patavino C."/>
            <person name="Camma C."/>
            <person name="Michelini S."/>
            <person name="Sgorbati B."/>
            <person name="Mattarelli P."/>
        </authorList>
    </citation>
    <scope>NUCLEOTIDE SEQUENCE [LARGE SCALE GENOMIC DNA]</scope>
    <source>
        <strain evidence="3 4">MRM 9.3</strain>
    </source>
</reference>
<gene>
    <name evidence="3" type="ORF">EHS19_08135</name>
</gene>
<dbReference type="Proteomes" id="UP000326336">
    <property type="component" value="Unassembled WGS sequence"/>
</dbReference>
<accession>A0A5N5RH08</accession>
<feature type="region of interest" description="Disordered" evidence="1">
    <location>
        <begin position="483"/>
        <end position="538"/>
    </location>
</feature>